<dbReference type="Proteomes" id="UP000320762">
    <property type="component" value="Unassembled WGS sequence"/>
</dbReference>
<dbReference type="OrthoDB" id="2981022at2759"/>
<dbReference type="Gene3D" id="3.30.710.10">
    <property type="entry name" value="Potassium Channel Kv1.1, Chain A"/>
    <property type="match status" value="1"/>
</dbReference>
<dbReference type="InterPro" id="IPR011333">
    <property type="entry name" value="SKP1/BTB/POZ_sf"/>
</dbReference>
<dbReference type="SUPFAM" id="SSF54695">
    <property type="entry name" value="POZ domain"/>
    <property type="match status" value="1"/>
</dbReference>
<name>A0A550BS72_9AGAR</name>
<dbReference type="Pfam" id="PF00651">
    <property type="entry name" value="BTB"/>
    <property type="match status" value="1"/>
</dbReference>
<proteinExistence type="predicted"/>
<sequence>MEPVPCTPPSQDYSPVDDLWFDDGNVVIAAKSRLFRVHRSILSLQSSVFRDILSLPASEEQDMYEGHPLIELPDDGEEVEHFLKAIYLPQYFPSAKGPNDLPFEAVVGALRLAHKYDVPFLRRRALRVFSAEYILDIDKIETMPTPWWRRSDPHREDDVTWSKFVTEILLAREVGALWVLPQLLFEASYEHVERLVSSQLSQADVNNCYAGFQKVGEAKLLGTLLFQELVNAGCNYKCFQNPNGIMFALEAAGKLSDPIQLFSRDIEQRTRVAVLCAKCKERIIERYRQWRKDFWTSLPGQYSLPDCKELKEMRRKALEVFFTCRGLIDSCIWTPLA</sequence>
<gene>
    <name evidence="3" type="ORF">BD626DRAFT_266851</name>
    <name evidence="2" type="ORF">BD626DRAFT_77173</name>
</gene>
<comment type="caution">
    <text evidence="2">The sequence shown here is derived from an EMBL/GenBank/DDBJ whole genome shotgun (WGS) entry which is preliminary data.</text>
</comment>
<dbReference type="InterPro" id="IPR000210">
    <property type="entry name" value="BTB/POZ_dom"/>
</dbReference>
<reference evidence="2" key="2">
    <citation type="submission" date="2019-06" db="EMBL/GenBank/DDBJ databases">
        <authorList>
            <consortium name="DOE Joint Genome Institute"/>
            <person name="Ahrendt S.R."/>
            <person name="Cantor M.N."/>
            <person name="Hua S.X."/>
        </authorList>
    </citation>
    <scope>NUCLEOTIDE SEQUENCE</scope>
    <source>
        <strain evidence="2">NL-1724</strain>
    </source>
</reference>
<dbReference type="CDD" id="cd18186">
    <property type="entry name" value="BTB_POZ_ZBTB_KLHL-like"/>
    <property type="match status" value="1"/>
</dbReference>
<evidence type="ECO:0000313" key="3">
    <source>
        <dbReference type="EMBL" id="TRM56090.1"/>
    </source>
</evidence>
<protein>
    <recommendedName>
        <fullName evidence="1">BTB domain-containing protein</fullName>
    </recommendedName>
</protein>
<reference evidence="2 4" key="1">
    <citation type="journal article" date="2019" name="New Phytol.">
        <title>Comparative genomics reveals unique wood-decay strategies and fruiting body development in the Schizophyllaceae.</title>
        <authorList>
            <person name="Almasi E."/>
            <person name="Sahu N."/>
            <person name="Krizsan K."/>
            <person name="Balint B."/>
            <person name="Kovacs G.M."/>
            <person name="Kiss B."/>
            <person name="Cseklye J."/>
            <person name="Drula E."/>
            <person name="Henrissat B."/>
            <person name="Nagy I."/>
            <person name="Chovatia M."/>
            <person name="Adam C."/>
            <person name="LaButti K."/>
            <person name="Lipzen A."/>
            <person name="Riley R."/>
            <person name="Grigoriev I.V."/>
            <person name="Nagy L.G."/>
        </authorList>
    </citation>
    <scope>NUCLEOTIDE SEQUENCE [LARGE SCALE GENOMIC DNA]</scope>
    <source>
        <strain evidence="2 4">NL-1724</strain>
    </source>
</reference>
<feature type="domain" description="BTB" evidence="1">
    <location>
        <begin position="24"/>
        <end position="87"/>
    </location>
</feature>
<dbReference type="EMBL" id="VDMD01000080">
    <property type="protein sequence ID" value="TRM56090.1"/>
    <property type="molecule type" value="Genomic_DNA"/>
</dbReference>
<dbReference type="AlphaFoldDB" id="A0A550BS72"/>
<dbReference type="PROSITE" id="PS50097">
    <property type="entry name" value="BTB"/>
    <property type="match status" value="1"/>
</dbReference>
<organism evidence="2 4">
    <name type="scientific">Schizophyllum amplum</name>
    <dbReference type="NCBI Taxonomy" id="97359"/>
    <lineage>
        <taxon>Eukaryota</taxon>
        <taxon>Fungi</taxon>
        <taxon>Dikarya</taxon>
        <taxon>Basidiomycota</taxon>
        <taxon>Agaricomycotina</taxon>
        <taxon>Agaricomycetes</taxon>
        <taxon>Agaricomycetidae</taxon>
        <taxon>Agaricales</taxon>
        <taxon>Schizophyllaceae</taxon>
        <taxon>Schizophyllum</taxon>
    </lineage>
</organism>
<accession>A0A550BS72</accession>
<dbReference type="EMBL" id="VDMD01000159">
    <property type="protein sequence ID" value="TRM55385.1"/>
    <property type="molecule type" value="Genomic_DNA"/>
</dbReference>
<keyword evidence="4" id="KW-1185">Reference proteome</keyword>
<evidence type="ECO:0000259" key="1">
    <source>
        <dbReference type="PROSITE" id="PS50097"/>
    </source>
</evidence>
<dbReference type="SMART" id="SM00225">
    <property type="entry name" value="BTB"/>
    <property type="match status" value="1"/>
</dbReference>
<evidence type="ECO:0000313" key="2">
    <source>
        <dbReference type="EMBL" id="TRM55385.1"/>
    </source>
</evidence>
<evidence type="ECO:0000313" key="4">
    <source>
        <dbReference type="Proteomes" id="UP000320762"/>
    </source>
</evidence>